<feature type="region of interest" description="Disordered" evidence="2">
    <location>
        <begin position="1"/>
        <end position="20"/>
    </location>
</feature>
<dbReference type="OrthoDB" id="2418081at2759"/>
<dbReference type="AlphaFoldDB" id="A0A6A7C5J7"/>
<dbReference type="GO" id="GO:0052689">
    <property type="term" value="F:carboxylic ester hydrolase activity"/>
    <property type="evidence" value="ECO:0007669"/>
    <property type="project" value="TreeGrafter"/>
</dbReference>
<evidence type="ECO:0000259" key="3">
    <source>
        <dbReference type="Pfam" id="PF02230"/>
    </source>
</evidence>
<keyword evidence="5" id="KW-1185">Reference proteome</keyword>
<name>A0A6A7C5J7_9PEZI</name>
<organism evidence="4 5">
    <name type="scientific">Piedraia hortae CBS 480.64</name>
    <dbReference type="NCBI Taxonomy" id="1314780"/>
    <lineage>
        <taxon>Eukaryota</taxon>
        <taxon>Fungi</taxon>
        <taxon>Dikarya</taxon>
        <taxon>Ascomycota</taxon>
        <taxon>Pezizomycotina</taxon>
        <taxon>Dothideomycetes</taxon>
        <taxon>Dothideomycetidae</taxon>
        <taxon>Capnodiales</taxon>
        <taxon>Piedraiaceae</taxon>
        <taxon>Piedraia</taxon>
    </lineage>
</organism>
<dbReference type="EMBL" id="MU005964">
    <property type="protein sequence ID" value="KAF2862710.1"/>
    <property type="molecule type" value="Genomic_DNA"/>
</dbReference>
<gene>
    <name evidence="4" type="ORF">K470DRAFT_255630</name>
</gene>
<dbReference type="PANTHER" id="PTHR10655:SF63">
    <property type="entry name" value="PHOSPHOLIPASE_CARBOXYLESTERASE_THIOESTERASE DOMAIN-CONTAINING PROTEIN"/>
    <property type="match status" value="1"/>
</dbReference>
<sequence length="283" mass="31402">MPAETQPSFGPTHIVPPTSQHTNTAIVLHGRGSNGEEFATEFFSTPDNFLCSKLPGWRWVFPSSAELWSTAFQEEIPAWFEAHSLTDTKARQELQIQGIRDAVNNISKLIQDELKLLPESVGEKGLVLGGISQGGAVALWTLLCRNKELGAVFVASTWLPFAENIERLFAKDDHAQAVSEDGTYDDFVESMMGDARRDHKSAGNQTPLFFGHGIDDAYVDIELGRQASRTMAKVGIPSEWKEYSGADKEGHWFKEPEEIDDICEFLTRIIHPSSTKPPIKDAV</sequence>
<dbReference type="InterPro" id="IPR003140">
    <property type="entry name" value="PLipase/COase/thioEstase"/>
</dbReference>
<accession>A0A6A7C5J7</accession>
<comment type="similarity">
    <text evidence="1">Belongs to the AB hydrolase superfamily. AB hydrolase 2 family.</text>
</comment>
<dbReference type="InterPro" id="IPR029058">
    <property type="entry name" value="AB_hydrolase_fold"/>
</dbReference>
<dbReference type="Proteomes" id="UP000799421">
    <property type="component" value="Unassembled WGS sequence"/>
</dbReference>
<proteinExistence type="inferred from homology"/>
<dbReference type="GO" id="GO:0005737">
    <property type="term" value="C:cytoplasm"/>
    <property type="evidence" value="ECO:0007669"/>
    <property type="project" value="TreeGrafter"/>
</dbReference>
<protein>
    <submittedName>
        <fullName evidence="4">Phospholipase/carboxylesterase</fullName>
    </submittedName>
</protein>
<evidence type="ECO:0000256" key="2">
    <source>
        <dbReference type="SAM" id="MobiDB-lite"/>
    </source>
</evidence>
<dbReference type="Gene3D" id="3.40.50.1820">
    <property type="entry name" value="alpha/beta hydrolase"/>
    <property type="match status" value="1"/>
</dbReference>
<dbReference type="SUPFAM" id="SSF53474">
    <property type="entry name" value="alpha/beta-Hydrolases"/>
    <property type="match status" value="1"/>
</dbReference>
<reference evidence="4" key="1">
    <citation type="journal article" date="2020" name="Stud. Mycol.">
        <title>101 Dothideomycetes genomes: a test case for predicting lifestyles and emergence of pathogens.</title>
        <authorList>
            <person name="Haridas S."/>
            <person name="Albert R."/>
            <person name="Binder M."/>
            <person name="Bloem J."/>
            <person name="Labutti K."/>
            <person name="Salamov A."/>
            <person name="Andreopoulos B."/>
            <person name="Baker S."/>
            <person name="Barry K."/>
            <person name="Bills G."/>
            <person name="Bluhm B."/>
            <person name="Cannon C."/>
            <person name="Castanera R."/>
            <person name="Culley D."/>
            <person name="Daum C."/>
            <person name="Ezra D."/>
            <person name="Gonzalez J."/>
            <person name="Henrissat B."/>
            <person name="Kuo A."/>
            <person name="Liang C."/>
            <person name="Lipzen A."/>
            <person name="Lutzoni F."/>
            <person name="Magnuson J."/>
            <person name="Mondo S."/>
            <person name="Nolan M."/>
            <person name="Ohm R."/>
            <person name="Pangilinan J."/>
            <person name="Park H.-J."/>
            <person name="Ramirez L."/>
            <person name="Alfaro M."/>
            <person name="Sun H."/>
            <person name="Tritt A."/>
            <person name="Yoshinaga Y."/>
            <person name="Zwiers L.-H."/>
            <person name="Turgeon B."/>
            <person name="Goodwin S."/>
            <person name="Spatafora J."/>
            <person name="Crous P."/>
            <person name="Grigoriev I."/>
        </authorList>
    </citation>
    <scope>NUCLEOTIDE SEQUENCE</scope>
    <source>
        <strain evidence="4">CBS 480.64</strain>
    </source>
</reference>
<dbReference type="PANTHER" id="PTHR10655">
    <property type="entry name" value="LYSOPHOSPHOLIPASE-RELATED"/>
    <property type="match status" value="1"/>
</dbReference>
<dbReference type="GO" id="GO:0008474">
    <property type="term" value="F:palmitoyl-(protein) hydrolase activity"/>
    <property type="evidence" value="ECO:0007669"/>
    <property type="project" value="TreeGrafter"/>
</dbReference>
<dbReference type="InterPro" id="IPR050565">
    <property type="entry name" value="LYPA1-2/EST-like"/>
</dbReference>
<evidence type="ECO:0000313" key="5">
    <source>
        <dbReference type="Proteomes" id="UP000799421"/>
    </source>
</evidence>
<dbReference type="Pfam" id="PF02230">
    <property type="entry name" value="Abhydrolase_2"/>
    <property type="match status" value="1"/>
</dbReference>
<evidence type="ECO:0000256" key="1">
    <source>
        <dbReference type="ARBA" id="ARBA00006499"/>
    </source>
</evidence>
<evidence type="ECO:0000313" key="4">
    <source>
        <dbReference type="EMBL" id="KAF2862710.1"/>
    </source>
</evidence>
<feature type="domain" description="Phospholipase/carboxylesterase/thioesterase" evidence="3">
    <location>
        <begin position="13"/>
        <end position="194"/>
    </location>
</feature>